<feature type="transmembrane region" description="Helical" evidence="1">
    <location>
        <begin position="84"/>
        <end position="113"/>
    </location>
</feature>
<dbReference type="EMBL" id="JACHHB010000004">
    <property type="protein sequence ID" value="MBB5172979.1"/>
    <property type="molecule type" value="Genomic_DNA"/>
</dbReference>
<feature type="transmembrane region" description="Helical" evidence="1">
    <location>
        <begin position="6"/>
        <end position="25"/>
    </location>
</feature>
<keyword evidence="1" id="KW-0472">Membrane</keyword>
<name>A0A840QNN3_9BACI</name>
<dbReference type="RefSeq" id="WP_184663433.1">
    <property type="nucleotide sequence ID" value="NZ_JACHHB010000004.1"/>
</dbReference>
<dbReference type="InterPro" id="IPR005562">
    <property type="entry name" value="SpoVA"/>
</dbReference>
<sequence length="117" mass="12514">MAEYIVAFITGGIVVMVGQLLMDLLQLSSAQLMVIFVVSGAILDGFHLYDRFIDFAGAGALVQMSSFGHFLVHGAMAEGERSGFLGVSMGLFEMTSASFTTVIVVSFFVAIMFRAKG</sequence>
<protein>
    <submittedName>
        <fullName evidence="2">Stage V sporulation protein AE</fullName>
    </submittedName>
</protein>
<dbReference type="AlphaFoldDB" id="A0A840QNN3"/>
<dbReference type="NCBIfam" id="TIGR02839">
    <property type="entry name" value="spore_V_AE"/>
    <property type="match status" value="1"/>
</dbReference>
<dbReference type="InterPro" id="IPR014204">
    <property type="entry name" value="Spore_V_AE"/>
</dbReference>
<dbReference type="PANTHER" id="PTHR38450:SF2">
    <property type="entry name" value="STAGE V SPORULATION PROTEIN AEB"/>
    <property type="match status" value="1"/>
</dbReference>
<comment type="caution">
    <text evidence="2">The sequence shown here is derived from an EMBL/GenBank/DDBJ whole genome shotgun (WGS) entry which is preliminary data.</text>
</comment>
<dbReference type="PANTHER" id="PTHR38450">
    <property type="entry name" value="STAGE V SPORULATION PROTEIN AC-RELATED"/>
    <property type="match status" value="1"/>
</dbReference>
<evidence type="ECO:0000313" key="3">
    <source>
        <dbReference type="Proteomes" id="UP000551878"/>
    </source>
</evidence>
<evidence type="ECO:0000256" key="1">
    <source>
        <dbReference type="SAM" id="Phobius"/>
    </source>
</evidence>
<proteinExistence type="predicted"/>
<dbReference type="Pfam" id="PF03862">
    <property type="entry name" value="SpoVAC_SpoVAEB"/>
    <property type="match status" value="1"/>
</dbReference>
<reference evidence="2 3" key="1">
    <citation type="submission" date="2020-08" db="EMBL/GenBank/DDBJ databases">
        <title>Genomic Encyclopedia of Type Strains, Phase IV (KMG-IV): sequencing the most valuable type-strain genomes for metagenomic binning, comparative biology and taxonomic classification.</title>
        <authorList>
            <person name="Goeker M."/>
        </authorList>
    </citation>
    <scope>NUCLEOTIDE SEQUENCE [LARGE SCALE GENOMIC DNA]</scope>
    <source>
        <strain evidence="2 3">DSM 24696</strain>
    </source>
</reference>
<accession>A0A840QNN3</accession>
<feature type="transmembrane region" description="Helical" evidence="1">
    <location>
        <begin position="32"/>
        <end position="49"/>
    </location>
</feature>
<keyword evidence="1" id="KW-1133">Transmembrane helix</keyword>
<organism evidence="2 3">
    <name type="scientific">Texcoconibacillus texcoconensis</name>
    <dbReference type="NCBI Taxonomy" id="1095777"/>
    <lineage>
        <taxon>Bacteria</taxon>
        <taxon>Bacillati</taxon>
        <taxon>Bacillota</taxon>
        <taxon>Bacilli</taxon>
        <taxon>Bacillales</taxon>
        <taxon>Bacillaceae</taxon>
        <taxon>Texcoconibacillus</taxon>
    </lineage>
</organism>
<keyword evidence="3" id="KW-1185">Reference proteome</keyword>
<evidence type="ECO:0000313" key="2">
    <source>
        <dbReference type="EMBL" id="MBB5172979.1"/>
    </source>
</evidence>
<gene>
    <name evidence="2" type="ORF">HNQ41_001142</name>
</gene>
<keyword evidence="1" id="KW-0812">Transmembrane</keyword>
<dbReference type="Proteomes" id="UP000551878">
    <property type="component" value="Unassembled WGS sequence"/>
</dbReference>
<feature type="transmembrane region" description="Helical" evidence="1">
    <location>
        <begin position="55"/>
        <end position="72"/>
    </location>
</feature>